<evidence type="ECO:0000313" key="5">
    <source>
        <dbReference type="WBParaSite" id="HPBE_0002206201-mRNA-1"/>
    </source>
</evidence>
<feature type="compositionally biased region" description="Low complexity" evidence="1">
    <location>
        <begin position="63"/>
        <end position="75"/>
    </location>
</feature>
<feature type="domain" description="DUF7083" evidence="2">
    <location>
        <begin position="90"/>
        <end position="133"/>
    </location>
</feature>
<dbReference type="Proteomes" id="UP000050761">
    <property type="component" value="Unassembled WGS sequence"/>
</dbReference>
<accession>A0A3P8D8H5</accession>
<keyword evidence="4" id="KW-1185">Reference proteome</keyword>
<dbReference type="AlphaFoldDB" id="A0A183GHL4"/>
<evidence type="ECO:0000259" key="2">
    <source>
        <dbReference type="Pfam" id="PF23309"/>
    </source>
</evidence>
<reference evidence="3 4" key="1">
    <citation type="submission" date="2018-11" db="EMBL/GenBank/DDBJ databases">
        <authorList>
            <consortium name="Pathogen Informatics"/>
        </authorList>
    </citation>
    <scope>NUCLEOTIDE SEQUENCE [LARGE SCALE GENOMIC DNA]</scope>
</reference>
<dbReference type="InterPro" id="IPR055510">
    <property type="entry name" value="DUF7083"/>
</dbReference>
<evidence type="ECO:0000313" key="3">
    <source>
        <dbReference type="EMBL" id="VDP30078.1"/>
    </source>
</evidence>
<feature type="region of interest" description="Disordered" evidence="1">
    <location>
        <begin position="1"/>
        <end position="86"/>
    </location>
</feature>
<name>A0A183GHL4_HELPZ</name>
<evidence type="ECO:0000313" key="4">
    <source>
        <dbReference type="Proteomes" id="UP000050761"/>
    </source>
</evidence>
<organism evidence="4 5">
    <name type="scientific">Heligmosomoides polygyrus</name>
    <name type="common">Parasitic roundworm</name>
    <dbReference type="NCBI Taxonomy" id="6339"/>
    <lineage>
        <taxon>Eukaryota</taxon>
        <taxon>Metazoa</taxon>
        <taxon>Ecdysozoa</taxon>
        <taxon>Nematoda</taxon>
        <taxon>Chromadorea</taxon>
        <taxon>Rhabditida</taxon>
        <taxon>Rhabditina</taxon>
        <taxon>Rhabditomorpha</taxon>
        <taxon>Strongyloidea</taxon>
        <taxon>Heligmosomidae</taxon>
        <taxon>Heligmosomoides</taxon>
    </lineage>
</organism>
<protein>
    <recommendedName>
        <fullName evidence="2">DUF7083 domain-containing protein</fullName>
    </recommendedName>
</protein>
<dbReference type="Pfam" id="PF23309">
    <property type="entry name" value="DUF7083"/>
    <property type="match status" value="1"/>
</dbReference>
<gene>
    <name evidence="3" type="ORF">HPBE_LOCUS22061</name>
</gene>
<sequence>MYPSRTGKSLYINDPIAHRPRSPSPDITSGDQKFAGLPRRVTKPPSSANGHYDGRAVSAVADSPSSCRRTTRTTSPPAPSTPHGPARQFDAFAGRIAPFVYDTDADLTFESWYRRYDDVFNVDATDFNESTRTLATLKDLFGPSQSLLSAVPIFVCGLQSSDEAFIRLKLLDKIEADPNCTAPTLTEECRRLLNLRHDTQVIEDGKPAVQAIE</sequence>
<dbReference type="EMBL" id="UZAH01033613">
    <property type="protein sequence ID" value="VDP30078.1"/>
    <property type="molecule type" value="Genomic_DNA"/>
</dbReference>
<reference evidence="5" key="2">
    <citation type="submission" date="2019-09" db="UniProtKB">
        <authorList>
            <consortium name="WormBaseParasite"/>
        </authorList>
    </citation>
    <scope>IDENTIFICATION</scope>
</reference>
<accession>A0A183GHL4</accession>
<evidence type="ECO:0000256" key="1">
    <source>
        <dbReference type="SAM" id="MobiDB-lite"/>
    </source>
</evidence>
<dbReference type="WBParaSite" id="HPBE_0002206201-mRNA-1">
    <property type="protein sequence ID" value="HPBE_0002206201-mRNA-1"/>
    <property type="gene ID" value="HPBE_0002206201"/>
</dbReference>
<proteinExistence type="predicted"/>